<gene>
    <name evidence="2" type="ORF">STARVERO_04110</name>
</gene>
<evidence type="ECO:0000256" key="1">
    <source>
        <dbReference type="SAM" id="SignalP"/>
    </source>
</evidence>
<keyword evidence="1" id="KW-0732">Signal</keyword>
<feature type="chain" id="PRO_5024983012" evidence="1">
    <location>
        <begin position="27"/>
        <end position="117"/>
    </location>
</feature>
<dbReference type="Proteomes" id="UP000433050">
    <property type="component" value="Unassembled WGS sequence"/>
</dbReference>
<dbReference type="AlphaFoldDB" id="A0A5S9Q6T7"/>
<name>A0A5S9Q6T7_9HYPH</name>
<organism evidence="2 3">
    <name type="scientific">Starkeya nomas</name>
    <dbReference type="NCBI Taxonomy" id="2666134"/>
    <lineage>
        <taxon>Bacteria</taxon>
        <taxon>Pseudomonadati</taxon>
        <taxon>Pseudomonadota</taxon>
        <taxon>Alphaproteobacteria</taxon>
        <taxon>Hyphomicrobiales</taxon>
        <taxon>Xanthobacteraceae</taxon>
        <taxon>Starkeya</taxon>
    </lineage>
</organism>
<feature type="signal peptide" evidence="1">
    <location>
        <begin position="1"/>
        <end position="26"/>
    </location>
</feature>
<evidence type="ECO:0000313" key="2">
    <source>
        <dbReference type="EMBL" id="CAA0112814.1"/>
    </source>
</evidence>
<keyword evidence="3" id="KW-1185">Reference proteome</keyword>
<reference evidence="2 3" key="1">
    <citation type="submission" date="2019-12" db="EMBL/GenBank/DDBJ databases">
        <authorList>
            <person name="Reyes-Prieto M."/>
        </authorList>
    </citation>
    <scope>NUCLEOTIDE SEQUENCE [LARGE SCALE GENOMIC DNA]</scope>
    <source>
        <strain evidence="2">HF14-78462</strain>
    </source>
</reference>
<dbReference type="EMBL" id="CACSAS010000001">
    <property type="protein sequence ID" value="CAA0112814.1"/>
    <property type="molecule type" value="Genomic_DNA"/>
</dbReference>
<proteinExistence type="predicted"/>
<accession>A0A5S9Q6T7</accession>
<evidence type="ECO:0000313" key="3">
    <source>
        <dbReference type="Proteomes" id="UP000433050"/>
    </source>
</evidence>
<sequence>MYATGMRAFHRLAVGALALLAGSAAAADSGLKLEQGDIFTNDVGTVMGVSVVNNTSATVGSVAVSCAFTLKGEPVGSASTTLYNIVAGAKGQDQVHLLGPKADAATCSITSTGAPLN</sequence>
<protein>
    <submittedName>
        <fullName evidence="2">Uncharacterized protein</fullName>
    </submittedName>
</protein>